<gene>
    <name evidence="2" type="ORF">NU09_1060</name>
</gene>
<dbReference type="Proteomes" id="UP000289775">
    <property type="component" value="Unassembled WGS sequence"/>
</dbReference>
<dbReference type="EMBL" id="JUIW01000003">
    <property type="protein sequence ID" value="RYJ44450.1"/>
    <property type="molecule type" value="Genomic_DNA"/>
</dbReference>
<feature type="transmembrane region" description="Helical" evidence="1">
    <location>
        <begin position="7"/>
        <end position="24"/>
    </location>
</feature>
<keyword evidence="1" id="KW-1133">Transmembrane helix</keyword>
<evidence type="ECO:0000313" key="3">
    <source>
        <dbReference type="Proteomes" id="UP000289775"/>
    </source>
</evidence>
<protein>
    <submittedName>
        <fullName evidence="2">Uncharacterized protein</fullName>
    </submittedName>
</protein>
<comment type="caution">
    <text evidence="2">The sequence shown here is derived from an EMBL/GenBank/DDBJ whole genome shotgun (WGS) entry which is preliminary data.</text>
</comment>
<keyword evidence="1" id="KW-0812">Transmembrane</keyword>
<keyword evidence="1" id="KW-0472">Membrane</keyword>
<keyword evidence="3" id="KW-1185">Reference proteome</keyword>
<proteinExistence type="predicted"/>
<evidence type="ECO:0000313" key="2">
    <source>
        <dbReference type="EMBL" id="RYJ44450.1"/>
    </source>
</evidence>
<name>A0A444WF21_9FLAO</name>
<accession>A0A444WF21</accession>
<sequence length="37" mass="4392">MVNNGRYFCIFIGVFIKISIYHWNRNPNVIYLKSGIT</sequence>
<dbReference type="AlphaFoldDB" id="A0A444WF21"/>
<organism evidence="2 3">
    <name type="scientific">Flavobacterium beibuense</name>
    <dbReference type="NCBI Taxonomy" id="657326"/>
    <lineage>
        <taxon>Bacteria</taxon>
        <taxon>Pseudomonadati</taxon>
        <taxon>Bacteroidota</taxon>
        <taxon>Flavobacteriia</taxon>
        <taxon>Flavobacteriales</taxon>
        <taxon>Flavobacteriaceae</taxon>
        <taxon>Flavobacterium</taxon>
    </lineage>
</organism>
<evidence type="ECO:0000256" key="1">
    <source>
        <dbReference type="SAM" id="Phobius"/>
    </source>
</evidence>
<reference evidence="2 3" key="1">
    <citation type="submission" date="2014-12" db="EMBL/GenBank/DDBJ databases">
        <title>Genome sequence of Flavobacterium beibuense RSKm HC5.</title>
        <authorList>
            <person name="Kim J.F."/>
            <person name="Song J.Y."/>
            <person name="Kwak M.-J."/>
            <person name="Lee S.-W."/>
        </authorList>
    </citation>
    <scope>NUCLEOTIDE SEQUENCE [LARGE SCALE GENOMIC DNA]</scope>
    <source>
        <strain evidence="2 3">RSKm HC5</strain>
    </source>
</reference>